<sequence length="281" mass="31995">MNLRVLSIVLTCYLVQASADHSAQRWPQGSSYDKVERSALDAFLPGNEGPSPGRVHSDAREAMSLGYLGGNGDFGGDAPINPSSVRQRDEVPAYRRRYMDFLQERKVFQYYRDAEELQRVRGLATNENGDYSDIMFEYPSNVKEPLENKVETKEANDEVVKDKKQEVAKDDAKTSKQEKVQDETKITKGPEESLSSEDETNPTNSKDESKEKAADPAQEEKKSDENKDEIIVETESQVVEVEKVKAVAMEVEDPRGVMRRKTFLSKKIMMIIPTWMKWMRN</sequence>
<dbReference type="EnsemblMetazoa" id="CLYHEMT010162.1">
    <property type="protein sequence ID" value="CLYHEMP010162.1"/>
    <property type="gene ID" value="CLYHEMG010162"/>
</dbReference>
<accession>A0A7M5UGW8</accession>
<dbReference type="Proteomes" id="UP000594262">
    <property type="component" value="Unplaced"/>
</dbReference>
<reference evidence="3" key="1">
    <citation type="submission" date="2021-01" db="UniProtKB">
        <authorList>
            <consortium name="EnsemblMetazoa"/>
        </authorList>
    </citation>
    <scope>IDENTIFICATION</scope>
</reference>
<evidence type="ECO:0000313" key="4">
    <source>
        <dbReference type="Proteomes" id="UP000594262"/>
    </source>
</evidence>
<feature type="compositionally biased region" description="Basic and acidic residues" evidence="1">
    <location>
        <begin position="145"/>
        <end position="191"/>
    </location>
</feature>
<feature type="compositionally biased region" description="Basic and acidic residues" evidence="1">
    <location>
        <begin position="205"/>
        <end position="230"/>
    </location>
</feature>
<proteinExistence type="predicted"/>
<feature type="chain" id="PRO_5029817625" description="Cnidarian restricted protein" evidence="2">
    <location>
        <begin position="20"/>
        <end position="281"/>
    </location>
</feature>
<evidence type="ECO:0000256" key="1">
    <source>
        <dbReference type="SAM" id="MobiDB-lite"/>
    </source>
</evidence>
<organism evidence="3 4">
    <name type="scientific">Clytia hemisphaerica</name>
    <dbReference type="NCBI Taxonomy" id="252671"/>
    <lineage>
        <taxon>Eukaryota</taxon>
        <taxon>Metazoa</taxon>
        <taxon>Cnidaria</taxon>
        <taxon>Hydrozoa</taxon>
        <taxon>Hydroidolina</taxon>
        <taxon>Leptothecata</taxon>
        <taxon>Obeliida</taxon>
        <taxon>Clytiidae</taxon>
        <taxon>Clytia</taxon>
    </lineage>
</organism>
<evidence type="ECO:0008006" key="5">
    <source>
        <dbReference type="Google" id="ProtNLM"/>
    </source>
</evidence>
<dbReference type="RefSeq" id="XP_066935164.1">
    <property type="nucleotide sequence ID" value="XM_067079063.1"/>
</dbReference>
<evidence type="ECO:0000256" key="2">
    <source>
        <dbReference type="SAM" id="SignalP"/>
    </source>
</evidence>
<dbReference type="GeneID" id="136822781"/>
<keyword evidence="2" id="KW-0732">Signal</keyword>
<keyword evidence="4" id="KW-1185">Reference proteome</keyword>
<evidence type="ECO:0000313" key="3">
    <source>
        <dbReference type="EnsemblMetazoa" id="CLYHEMP010162.1"/>
    </source>
</evidence>
<feature type="region of interest" description="Disordered" evidence="1">
    <location>
        <begin position="145"/>
        <end position="234"/>
    </location>
</feature>
<name>A0A7M5UGW8_9CNID</name>
<protein>
    <recommendedName>
        <fullName evidence="5">Cnidarian restricted protein</fullName>
    </recommendedName>
</protein>
<dbReference type="AlphaFoldDB" id="A0A7M5UGW8"/>
<feature type="signal peptide" evidence="2">
    <location>
        <begin position="1"/>
        <end position="19"/>
    </location>
</feature>